<dbReference type="InterPro" id="IPR001205">
    <property type="entry name" value="RNA-dir_pol_C"/>
</dbReference>
<dbReference type="InterPro" id="IPR043502">
    <property type="entry name" value="DNA/RNA_pol_sf"/>
</dbReference>
<evidence type="ECO:0000256" key="1">
    <source>
        <dbReference type="ARBA" id="ARBA00022484"/>
    </source>
</evidence>
<protein>
    <recommendedName>
        <fullName evidence="7">RNA-directed RNA polymerase C-terminal domain-containing protein</fullName>
    </recommendedName>
</protein>
<dbReference type="GO" id="GO:0003968">
    <property type="term" value="F:RNA-directed RNA polymerase activity"/>
    <property type="evidence" value="ECO:0007669"/>
    <property type="project" value="UniProtKB-KW"/>
</dbReference>
<evidence type="ECO:0000256" key="6">
    <source>
        <dbReference type="ARBA" id="ARBA00048744"/>
    </source>
</evidence>
<dbReference type="GO" id="GO:0006351">
    <property type="term" value="P:DNA-templated transcription"/>
    <property type="evidence" value="ECO:0007669"/>
    <property type="project" value="InterPro"/>
</dbReference>
<comment type="catalytic activity">
    <reaction evidence="6">
        <text>RNA(n) + a ribonucleoside 5'-triphosphate = RNA(n+1) + diphosphate</text>
        <dbReference type="Rhea" id="RHEA:21248"/>
        <dbReference type="Rhea" id="RHEA-COMP:14527"/>
        <dbReference type="Rhea" id="RHEA-COMP:17342"/>
        <dbReference type="ChEBI" id="CHEBI:33019"/>
        <dbReference type="ChEBI" id="CHEBI:61557"/>
        <dbReference type="ChEBI" id="CHEBI:140395"/>
        <dbReference type="EC" id="2.7.7.48"/>
    </reaction>
</comment>
<evidence type="ECO:0000256" key="5">
    <source>
        <dbReference type="ARBA" id="ARBA00022953"/>
    </source>
</evidence>
<name>A0A385FQF5_9VIRU</name>
<dbReference type="GO" id="GO:0003723">
    <property type="term" value="F:RNA binding"/>
    <property type="evidence" value="ECO:0007669"/>
    <property type="project" value="InterPro"/>
</dbReference>
<dbReference type="GO" id="GO:0000166">
    <property type="term" value="F:nucleotide binding"/>
    <property type="evidence" value="ECO:0007669"/>
    <property type="project" value="UniProtKB-KW"/>
</dbReference>
<dbReference type="PRINTS" id="PR00914">
    <property type="entry name" value="LVIRUSRNAPOL"/>
</dbReference>
<keyword evidence="1" id="KW-0696">RNA-directed RNA polymerase</keyword>
<keyword evidence="2" id="KW-0808">Transferase</keyword>
<evidence type="ECO:0000313" key="8">
    <source>
        <dbReference type="EMBL" id="AXV43879.1"/>
    </source>
</evidence>
<dbReference type="SUPFAM" id="SSF56672">
    <property type="entry name" value="DNA/RNA polymerases"/>
    <property type="match status" value="1"/>
</dbReference>
<proteinExistence type="predicted"/>
<keyword evidence="4" id="KW-0547">Nucleotide-binding</keyword>
<evidence type="ECO:0000256" key="4">
    <source>
        <dbReference type="ARBA" id="ARBA00022741"/>
    </source>
</evidence>
<feature type="domain" description="RNA-directed RNA polymerase C-terminal" evidence="7">
    <location>
        <begin position="81"/>
        <end position="358"/>
    </location>
</feature>
<accession>A0A385FQF5</accession>
<keyword evidence="5" id="KW-0693">Viral RNA replication</keyword>
<dbReference type="EMBL" id="MH703049">
    <property type="protein sequence ID" value="AXV43879.1"/>
    <property type="molecule type" value="Genomic_RNA"/>
</dbReference>
<organism evidence="8">
    <name type="scientific">Yongsan sobemo-like virus 1</name>
    <dbReference type="NCBI Taxonomy" id="2315808"/>
    <lineage>
        <taxon>Viruses</taxon>
        <taxon>Riboviria</taxon>
        <taxon>Orthornavirae</taxon>
        <taxon>Pisuviricota</taxon>
        <taxon>Pisoniviricetes</taxon>
        <taxon>Sobelivirales</taxon>
        <taxon>Solemoviridae</taxon>
        <taxon>Sobemovirus</taxon>
    </lineage>
</organism>
<evidence type="ECO:0000259" key="7">
    <source>
        <dbReference type="Pfam" id="PF00680"/>
    </source>
</evidence>
<evidence type="ECO:0000256" key="2">
    <source>
        <dbReference type="ARBA" id="ARBA00022679"/>
    </source>
</evidence>
<keyword evidence="3" id="KW-0548">Nucleotidyltransferase</keyword>
<sequence>MRPNGLYVPPTFGELPYGIPKIDACSAKRSFFAHCKKQKQTDRPPSQEERTRAVQTALRSYSAWRCDLTSAADPDRWFDQEFNKALSEIDMDSTPGYCILTLLGSTNAQIFGWNGLTNDPDRVSIVRAHVKLRFDELLAGRAKSDDIKVFVKQEPHKMKKIQDGTYRLISAVSLIDTFIDRILFAWIARAQLDSVGQTPCLVGWSPVRGGWRSIQERYCGRAVVCLDRSAWDWTVQGYLVDLWILFLENLAINPPKWWLDMLRLRFKLLFEDVWFKFEDGTRVKQGTRGVMKSGCYLTILLNSLSQSLLHYIANGRCGKPMAKNQPHSIGDDTVQEAIYWLDDYVKHLDILGVTVKGAKVQHWVEFAGFCFDGKTCYPAYWQKHLFNLQHTQRLGETLLSYQYLYVNEPVMYEFLCRVARELGPKYVLPKIEALDIMNQPC</sequence>
<evidence type="ECO:0000256" key="3">
    <source>
        <dbReference type="ARBA" id="ARBA00022695"/>
    </source>
</evidence>
<dbReference type="Pfam" id="PF00680">
    <property type="entry name" value="RdRP_1"/>
    <property type="match status" value="1"/>
</dbReference>
<reference evidence="8" key="1">
    <citation type="submission" date="2018-07" db="EMBL/GenBank/DDBJ databases">
        <title>Genome Sequences of the Mosquito Viruses from the Republic of Korea.</title>
        <authorList>
            <person name="Hang J."/>
            <person name="Sanborn M.A."/>
            <person name="Fung C.K."/>
            <person name="Figueroa K.L."/>
            <person name="Kim H.C."/>
            <person name="Klein T.A."/>
            <person name="Jarman R.G."/>
        </authorList>
    </citation>
    <scope>NUCLEOTIDE SEQUENCE</scope>
    <source>
        <strain evidence="8">YSLV1/16-0052/ROK/2016</strain>
    </source>
</reference>
<dbReference type="InterPro" id="IPR001795">
    <property type="entry name" value="RNA-dir_pol_luteovirus"/>
</dbReference>